<name>A0A7C0WW23_9BACT</name>
<dbReference type="EMBL" id="DQZW01000270">
    <property type="protein sequence ID" value="HDL90385.1"/>
    <property type="molecule type" value="Genomic_DNA"/>
</dbReference>
<protein>
    <submittedName>
        <fullName evidence="1">Uncharacterized protein</fullName>
    </submittedName>
</protein>
<reference evidence="1" key="1">
    <citation type="journal article" date="2020" name="mSystems">
        <title>Genome- and Community-Level Interaction Insights into Carbon Utilization and Element Cycling Functions of Hydrothermarchaeota in Hydrothermal Sediment.</title>
        <authorList>
            <person name="Zhou Z."/>
            <person name="Liu Y."/>
            <person name="Xu W."/>
            <person name="Pan J."/>
            <person name="Luo Z.H."/>
            <person name="Li M."/>
        </authorList>
    </citation>
    <scope>NUCLEOTIDE SEQUENCE [LARGE SCALE GENOMIC DNA]</scope>
    <source>
        <strain evidence="1">HyVt-19</strain>
    </source>
</reference>
<dbReference type="AlphaFoldDB" id="A0A7C0WW23"/>
<dbReference type="Proteomes" id="UP000886355">
    <property type="component" value="Unassembled WGS sequence"/>
</dbReference>
<evidence type="ECO:0000313" key="1">
    <source>
        <dbReference type="EMBL" id="HDL90385.1"/>
    </source>
</evidence>
<comment type="caution">
    <text evidence="1">The sequence shown here is derived from an EMBL/GenBank/DDBJ whole genome shotgun (WGS) entry which is preliminary data.</text>
</comment>
<proteinExistence type="predicted"/>
<organism evidence="1">
    <name type="scientific">Thermodesulforhabdus norvegica</name>
    <dbReference type="NCBI Taxonomy" id="39841"/>
    <lineage>
        <taxon>Bacteria</taxon>
        <taxon>Pseudomonadati</taxon>
        <taxon>Thermodesulfobacteriota</taxon>
        <taxon>Syntrophobacteria</taxon>
        <taxon>Syntrophobacterales</taxon>
        <taxon>Thermodesulforhabdaceae</taxon>
        <taxon>Thermodesulforhabdus</taxon>
    </lineage>
</organism>
<accession>A0A7C0WW23</accession>
<gene>
    <name evidence="1" type="ORF">ENG14_05730</name>
</gene>
<sequence>MVDRVFFKKPVFIGKLSKSGEFTFLPAREDKNAKGRFQGFSSFLNFVPSILIHDGSFYVIQDGRVTTGVRNISMILNSNLNMNKGLLQLDIARLSASIRNPLLGTVSASGELELTGKGVSFKRVNLRMVPALMLSASGKYVFAERKGTLALDLHRVNPHHFRYLSPYLKRARTFAGGAEIDFSKEMVEAGIQLWSGKRNRVELNIRVLKEPGDRGGFSFLGKLMADIREPLLQAKGHSSFHGKWHSLKDFRLDIEADLGSAVFMSNHKMSHLRFKARFFPDLLFLRVAGASADHGFVSGRLSGLASFRSPLTGHGAGDLASSIGFVKVNWNTLINWHDFSNLAFRGSLRGTCRERCLTAFDKWLIQAKAQASSRSISGNLGLIVKNGTLDGLFKVANLDLQKLSLIFHQLAGLKGALGTVVKFEGKLNNPVIDASGRISGFEFHNIRATAVDFEGISKGINREGTRKIRIEANGLGYSGYGEKINLSATLEQINSLLRFNILGKGVRLKSLHLKGKVNDIWSTPEITVEDGFFQWGSKERYHVSGNLRVGRRGYLLKNFDVKQVKGGFITARGTLLSNKTFACRLDVDKFVIPGEILKFSSMRFSPFSLSGRIEAQTESGLLIWDADISVNNGSLVISDQNSKFSWNRITLSSCSTSEGITSFSFKIDTPVCNGKCMGSLKIPAHIAFKPSELGFRSFVIEKEKPVVGSLVMEGINLGDFKGIIHRQVSLHGTVSVDVDVSGTVVEPEIRGAGKIVDAGFALSDRAQYSISNINGSFELSNNGVTLTSLTARSLDGRIKATGFLPFAKGLRGAELSMTIEKLHVPKFYGIDGVVSGKSELLIKMTI</sequence>